<dbReference type="AlphaFoldDB" id="D2RXP4"/>
<organism evidence="2 3">
    <name type="scientific">Haloterrigena turkmenica (strain ATCC 51198 / DSM 5511 / JCM 9101 / NCIMB 13204 / VKM B-1734 / 4k)</name>
    <name type="common">Halococcus turkmenicus</name>
    <dbReference type="NCBI Taxonomy" id="543526"/>
    <lineage>
        <taxon>Archaea</taxon>
        <taxon>Methanobacteriati</taxon>
        <taxon>Methanobacteriota</taxon>
        <taxon>Stenosarchaea group</taxon>
        <taxon>Halobacteria</taxon>
        <taxon>Halobacteriales</taxon>
        <taxon>Natrialbaceae</taxon>
        <taxon>Haloterrigena</taxon>
    </lineage>
</organism>
<feature type="domain" description="UspA" evidence="1">
    <location>
        <begin position="2"/>
        <end position="143"/>
    </location>
</feature>
<dbReference type="HOGENOM" id="CLU_049301_19_1_2"/>
<dbReference type="eggNOG" id="arCOG03050">
    <property type="taxonomic scope" value="Archaea"/>
</dbReference>
<dbReference type="InterPro" id="IPR014729">
    <property type="entry name" value="Rossmann-like_a/b/a_fold"/>
</dbReference>
<dbReference type="GeneID" id="8741415"/>
<reference evidence="2 3" key="1">
    <citation type="journal article" date="2010" name="Stand. Genomic Sci.">
        <title>Complete genome sequence of Haloterrigena turkmenica type strain (4k).</title>
        <authorList>
            <person name="Saunders E."/>
            <person name="Tindall B.J."/>
            <person name="Fahnrich R."/>
            <person name="Lapidus A."/>
            <person name="Copeland A."/>
            <person name="Del Rio T.G."/>
            <person name="Lucas S."/>
            <person name="Chen F."/>
            <person name="Tice H."/>
            <person name="Cheng J.F."/>
            <person name="Han C."/>
            <person name="Detter J.C."/>
            <person name="Bruce D."/>
            <person name="Goodwin L."/>
            <person name="Chain P."/>
            <person name="Pitluck S."/>
            <person name="Pati A."/>
            <person name="Ivanova N."/>
            <person name="Mavromatis K."/>
            <person name="Chen A."/>
            <person name="Palaniappan K."/>
            <person name="Land M."/>
            <person name="Hauser L."/>
            <person name="Chang Y.J."/>
            <person name="Jeffries C.D."/>
            <person name="Brettin T."/>
            <person name="Rohde M."/>
            <person name="Goker M."/>
            <person name="Bristow J."/>
            <person name="Eisen J.A."/>
            <person name="Markowitz V."/>
            <person name="Hugenholtz P."/>
            <person name="Klenk H.P."/>
            <person name="Kyrpides N.C."/>
        </authorList>
    </citation>
    <scope>NUCLEOTIDE SEQUENCE [LARGE SCALE GENOMIC DNA]</scope>
    <source>
        <strain evidence="3">ATCC 51198 / DSM 5511 / JCM 9101 / NCIMB 13204 / VKM B-1734 / 4k</strain>
    </source>
</reference>
<sequence>MHTALVVLTDETADERLLDAAKRYASGTDTELLVCRFIDRKEYQNDARNEARDGKQVKTIEMIEEEAEEEATAVADRAFADGDVSYTAIGAAGELPKKIIEVADERDCGHLFVSGRKRSPTGKALFGDIAQAVLLRFDGPVTVTTN</sequence>
<evidence type="ECO:0000313" key="2">
    <source>
        <dbReference type="EMBL" id="ADB59728.1"/>
    </source>
</evidence>
<dbReference type="STRING" id="543526.Htur_0832"/>
<dbReference type="Pfam" id="PF00582">
    <property type="entry name" value="Usp"/>
    <property type="match status" value="1"/>
</dbReference>
<dbReference type="SUPFAM" id="SSF52402">
    <property type="entry name" value="Adenine nucleotide alpha hydrolases-like"/>
    <property type="match status" value="1"/>
</dbReference>
<evidence type="ECO:0000313" key="3">
    <source>
        <dbReference type="Proteomes" id="UP000001903"/>
    </source>
</evidence>
<accession>D2RXP4</accession>
<keyword evidence="3" id="KW-1185">Reference proteome</keyword>
<dbReference type="KEGG" id="htu:Htur_0832"/>
<proteinExistence type="predicted"/>
<dbReference type="EMBL" id="CP001860">
    <property type="protein sequence ID" value="ADB59728.1"/>
    <property type="molecule type" value="Genomic_DNA"/>
</dbReference>
<dbReference type="RefSeq" id="WP_012942044.1">
    <property type="nucleotide sequence ID" value="NC_013743.1"/>
</dbReference>
<dbReference type="Gene3D" id="3.40.50.620">
    <property type="entry name" value="HUPs"/>
    <property type="match status" value="1"/>
</dbReference>
<dbReference type="OrthoDB" id="342236at2157"/>
<dbReference type="InterPro" id="IPR006016">
    <property type="entry name" value="UspA"/>
</dbReference>
<evidence type="ECO:0000259" key="1">
    <source>
        <dbReference type="Pfam" id="PF00582"/>
    </source>
</evidence>
<protein>
    <submittedName>
        <fullName evidence="2">UspA domain protein</fullName>
    </submittedName>
</protein>
<gene>
    <name evidence="2" type="ordered locus">Htur_0832</name>
</gene>
<name>D2RXP4_HALTV</name>
<dbReference type="Proteomes" id="UP000001903">
    <property type="component" value="Chromosome"/>
</dbReference>